<dbReference type="Proteomes" id="UP001596405">
    <property type="component" value="Unassembled WGS sequence"/>
</dbReference>
<sequence>MKLGHIFLLGLLLSCSINRENANLTSNVREEIFGKEFLNSEVVSIEILEIEHPMLGNVLKTVELDKNQKEQFLKDFDNLKKVGLRKCFSNYVVRLNLNSDTLRIKVCGDMVSKRNADVYYKLPSERNFLKDYIDQK</sequence>
<accession>A0ABW2DMZ7</accession>
<evidence type="ECO:0000313" key="2">
    <source>
        <dbReference type="Proteomes" id="UP001596405"/>
    </source>
</evidence>
<protein>
    <recommendedName>
        <fullName evidence="3">Lipoprotein</fullName>
    </recommendedName>
</protein>
<name>A0ABW2DMZ7_9BACT</name>
<evidence type="ECO:0000313" key="1">
    <source>
        <dbReference type="EMBL" id="MFC6999124.1"/>
    </source>
</evidence>
<proteinExistence type="predicted"/>
<gene>
    <name evidence="1" type="ORF">ACFQHR_15925</name>
</gene>
<dbReference type="PROSITE" id="PS51257">
    <property type="entry name" value="PROKAR_LIPOPROTEIN"/>
    <property type="match status" value="1"/>
</dbReference>
<evidence type="ECO:0008006" key="3">
    <source>
        <dbReference type="Google" id="ProtNLM"/>
    </source>
</evidence>
<dbReference type="RefSeq" id="WP_066616737.1">
    <property type="nucleotide sequence ID" value="NZ_JBHSYQ010000015.1"/>
</dbReference>
<comment type="caution">
    <text evidence="1">The sequence shown here is derived from an EMBL/GenBank/DDBJ whole genome shotgun (WGS) entry which is preliminary data.</text>
</comment>
<organism evidence="1 2">
    <name type="scientific">Rufibacter roseus</name>
    <dbReference type="NCBI Taxonomy" id="1567108"/>
    <lineage>
        <taxon>Bacteria</taxon>
        <taxon>Pseudomonadati</taxon>
        <taxon>Bacteroidota</taxon>
        <taxon>Cytophagia</taxon>
        <taxon>Cytophagales</taxon>
        <taxon>Hymenobacteraceae</taxon>
        <taxon>Rufibacter</taxon>
    </lineage>
</organism>
<keyword evidence="2" id="KW-1185">Reference proteome</keyword>
<reference evidence="2" key="1">
    <citation type="journal article" date="2019" name="Int. J. Syst. Evol. Microbiol.">
        <title>The Global Catalogue of Microorganisms (GCM) 10K type strain sequencing project: providing services to taxonomists for standard genome sequencing and annotation.</title>
        <authorList>
            <consortium name="The Broad Institute Genomics Platform"/>
            <consortium name="The Broad Institute Genome Sequencing Center for Infectious Disease"/>
            <person name="Wu L."/>
            <person name="Ma J."/>
        </authorList>
    </citation>
    <scope>NUCLEOTIDE SEQUENCE [LARGE SCALE GENOMIC DNA]</scope>
    <source>
        <strain evidence="2">CGMCC 4.7393</strain>
    </source>
</reference>
<dbReference type="EMBL" id="JBHSYQ010000015">
    <property type="protein sequence ID" value="MFC6999124.1"/>
    <property type="molecule type" value="Genomic_DNA"/>
</dbReference>